<protein>
    <submittedName>
        <fullName evidence="1">Uncharacterized protein</fullName>
    </submittedName>
</protein>
<organism evidence="1 2">
    <name type="scientific">Streptococcus thermophilus</name>
    <dbReference type="NCBI Taxonomy" id="1308"/>
    <lineage>
        <taxon>Bacteria</taxon>
        <taxon>Bacillati</taxon>
        <taxon>Bacillota</taxon>
        <taxon>Bacilli</taxon>
        <taxon>Lactobacillales</taxon>
        <taxon>Streptococcaceae</taxon>
        <taxon>Streptococcus</taxon>
    </lineage>
</organism>
<evidence type="ECO:0000313" key="2">
    <source>
        <dbReference type="Proteomes" id="UP000509120"/>
    </source>
</evidence>
<gene>
    <name evidence="1" type="ORF">STHERMO_0067</name>
</gene>
<evidence type="ECO:0000313" key="1">
    <source>
        <dbReference type="EMBL" id="CAD0153684.1"/>
    </source>
</evidence>
<dbReference type="EMBL" id="LR822030">
    <property type="protein sequence ID" value="CAD0153684.1"/>
    <property type="molecule type" value="Genomic_DNA"/>
</dbReference>
<dbReference type="AlphaFoldDB" id="A0AAU9H721"/>
<proteinExistence type="predicted"/>
<dbReference type="Proteomes" id="UP000509120">
    <property type="component" value="Chromosome"/>
</dbReference>
<name>A0AAU9H721_STRTR</name>
<accession>A0AAU9H721</accession>
<reference evidence="1 2" key="1">
    <citation type="submission" date="2020-06" db="EMBL/GenBank/DDBJ databases">
        <authorList>
            <person name="Chuat V."/>
        </authorList>
    </citation>
    <scope>NUCLEOTIDE SEQUENCE [LARGE SCALE GENOMIC DNA]</scope>
    <source>
        <strain evidence="1">STH_CIRM_1046</strain>
    </source>
</reference>
<sequence>MLSKWKTLKRWQKMFHIKADDGSAIASQKLNGEMKIKVK</sequence>